<sequence length="177" mass="19894">MSEGLPNAGFSEMSKRKVDSDMTDTAKGKIRYIGGYVVAKSNHQTYITVQQNAFKFAKDKVEKYELGKRTLKLIHCMKYAESSLQNSDFPESLKETAIKQNINRGLINITNLAFKFFECLINTVLSFLNGDNVNKYGSGIHKYVTESVNKDANLHQNFISVVQTASVDDLSFDTDNT</sequence>
<dbReference type="Proteomes" id="UP000828390">
    <property type="component" value="Unassembled WGS sequence"/>
</dbReference>
<comment type="caution">
    <text evidence="1">The sequence shown here is derived from an EMBL/GenBank/DDBJ whole genome shotgun (WGS) entry which is preliminary data.</text>
</comment>
<accession>A0A9D4DXL9</accession>
<reference evidence="1" key="1">
    <citation type="journal article" date="2019" name="bioRxiv">
        <title>The Genome of the Zebra Mussel, Dreissena polymorpha: A Resource for Invasive Species Research.</title>
        <authorList>
            <person name="McCartney M.A."/>
            <person name="Auch B."/>
            <person name="Kono T."/>
            <person name="Mallez S."/>
            <person name="Zhang Y."/>
            <person name="Obille A."/>
            <person name="Becker A."/>
            <person name="Abrahante J.E."/>
            <person name="Garbe J."/>
            <person name="Badalamenti J.P."/>
            <person name="Herman A."/>
            <person name="Mangelson H."/>
            <person name="Liachko I."/>
            <person name="Sullivan S."/>
            <person name="Sone E.D."/>
            <person name="Koren S."/>
            <person name="Silverstein K.A.T."/>
            <person name="Beckman K.B."/>
            <person name="Gohl D.M."/>
        </authorList>
    </citation>
    <scope>NUCLEOTIDE SEQUENCE</scope>
    <source>
        <strain evidence="1">Duluth1</strain>
        <tissue evidence="1">Whole animal</tissue>
    </source>
</reference>
<evidence type="ECO:0000313" key="2">
    <source>
        <dbReference type="Proteomes" id="UP000828390"/>
    </source>
</evidence>
<reference evidence="1" key="2">
    <citation type="submission" date="2020-11" db="EMBL/GenBank/DDBJ databases">
        <authorList>
            <person name="McCartney M.A."/>
            <person name="Auch B."/>
            <person name="Kono T."/>
            <person name="Mallez S."/>
            <person name="Becker A."/>
            <person name="Gohl D.M."/>
            <person name="Silverstein K.A.T."/>
            <person name="Koren S."/>
            <person name="Bechman K.B."/>
            <person name="Herman A."/>
            <person name="Abrahante J.E."/>
            <person name="Garbe J."/>
        </authorList>
    </citation>
    <scope>NUCLEOTIDE SEQUENCE</scope>
    <source>
        <strain evidence="1">Duluth1</strain>
        <tissue evidence="1">Whole animal</tissue>
    </source>
</reference>
<keyword evidence="2" id="KW-1185">Reference proteome</keyword>
<name>A0A9D4DXL9_DREPO</name>
<gene>
    <name evidence="1" type="ORF">DPMN_171180</name>
</gene>
<dbReference type="EMBL" id="JAIWYP010000009">
    <property type="protein sequence ID" value="KAH3769899.1"/>
    <property type="molecule type" value="Genomic_DNA"/>
</dbReference>
<organism evidence="1 2">
    <name type="scientific">Dreissena polymorpha</name>
    <name type="common">Zebra mussel</name>
    <name type="synonym">Mytilus polymorpha</name>
    <dbReference type="NCBI Taxonomy" id="45954"/>
    <lineage>
        <taxon>Eukaryota</taxon>
        <taxon>Metazoa</taxon>
        <taxon>Spiralia</taxon>
        <taxon>Lophotrochozoa</taxon>
        <taxon>Mollusca</taxon>
        <taxon>Bivalvia</taxon>
        <taxon>Autobranchia</taxon>
        <taxon>Heteroconchia</taxon>
        <taxon>Euheterodonta</taxon>
        <taxon>Imparidentia</taxon>
        <taxon>Neoheterodontei</taxon>
        <taxon>Myida</taxon>
        <taxon>Dreissenoidea</taxon>
        <taxon>Dreissenidae</taxon>
        <taxon>Dreissena</taxon>
    </lineage>
</organism>
<protein>
    <submittedName>
        <fullName evidence="1">Uncharacterized protein</fullName>
    </submittedName>
</protein>
<evidence type="ECO:0000313" key="1">
    <source>
        <dbReference type="EMBL" id="KAH3769899.1"/>
    </source>
</evidence>
<proteinExistence type="predicted"/>
<dbReference type="AlphaFoldDB" id="A0A9D4DXL9"/>